<dbReference type="GO" id="GO:0022857">
    <property type="term" value="F:transmembrane transporter activity"/>
    <property type="evidence" value="ECO:0007669"/>
    <property type="project" value="InterPro"/>
</dbReference>
<dbReference type="Gene3D" id="1.20.1740.10">
    <property type="entry name" value="Amino acid/polyamine transporter I"/>
    <property type="match status" value="1"/>
</dbReference>
<dbReference type="PIRSF" id="PIRSF006060">
    <property type="entry name" value="AA_transporter"/>
    <property type="match status" value="1"/>
</dbReference>
<keyword evidence="5 6" id="KW-0472">Membrane</keyword>
<evidence type="ECO:0000256" key="5">
    <source>
        <dbReference type="ARBA" id="ARBA00023136"/>
    </source>
</evidence>
<evidence type="ECO:0000313" key="8">
    <source>
        <dbReference type="Proteomes" id="UP000321204"/>
    </source>
</evidence>
<sequence>MQELKRRLTLLQATAINMIDMVGIGPFVVLPLVVSYFHTGLFIWAWIFGAFVALIDGMIWSELGAKYPLAGGTYNFHRIAFGEKGGRLMSFLFVWQTSIQAPLVVASGAIGFAQYLSYLVHLTALEQKAVSGALVILVFCLLYRKIETIGKISVALGSIVILTILWIIISGLTHQHHSINLLPPAGESFFNKAFLAAIGYGSVQTVYSYLGYYNVCHLGGEIKTPQKNIPRSIFISIAGIGILYVLMNISVMSVMPWQAVKGDDKHLMSSFMEQLYGASGGNTVTVLILFIALSSLFAVVLGYSRVPYAAAVDGNFFKIFSRLHPTKDFPYVSLIVLCAVGFVFSLIFRLGDVIKAILAMRILIQFIGQAVGVVLLRRRFGNENLPFRMWLFPLPVILSIVVWIFLFQATGWFALYGGLIALAGVAVYYLKESRGPSPTTIH</sequence>
<comment type="subcellular location">
    <subcellularLocation>
        <location evidence="1">Cell membrane</location>
        <topology evidence="1">Multi-pass membrane protein</topology>
    </subcellularLocation>
</comment>
<keyword evidence="3 6" id="KW-0812">Transmembrane</keyword>
<feature type="transmembrane region" description="Helical" evidence="6">
    <location>
        <begin position="275"/>
        <end position="301"/>
    </location>
</feature>
<dbReference type="Proteomes" id="UP000321204">
    <property type="component" value="Chromosome"/>
</dbReference>
<proteinExistence type="predicted"/>
<feature type="transmembrane region" description="Helical" evidence="6">
    <location>
        <begin position="154"/>
        <end position="173"/>
    </location>
</feature>
<dbReference type="PANTHER" id="PTHR42770:SF11">
    <property type="entry name" value="INNER MEMBRANE TRANSPORT PROTEIN YBAT"/>
    <property type="match status" value="1"/>
</dbReference>
<feature type="transmembrane region" description="Helical" evidence="6">
    <location>
        <begin position="329"/>
        <end position="350"/>
    </location>
</feature>
<feature type="transmembrane region" description="Helical" evidence="6">
    <location>
        <begin position="193"/>
        <end position="212"/>
    </location>
</feature>
<evidence type="ECO:0000256" key="4">
    <source>
        <dbReference type="ARBA" id="ARBA00022989"/>
    </source>
</evidence>
<name>A0A5B8UP07_9BACT</name>
<dbReference type="GO" id="GO:0005886">
    <property type="term" value="C:plasma membrane"/>
    <property type="evidence" value="ECO:0007669"/>
    <property type="project" value="UniProtKB-SubCell"/>
</dbReference>
<evidence type="ECO:0000313" key="7">
    <source>
        <dbReference type="EMBL" id="QEC58313.1"/>
    </source>
</evidence>
<evidence type="ECO:0000256" key="3">
    <source>
        <dbReference type="ARBA" id="ARBA00022692"/>
    </source>
</evidence>
<evidence type="ECO:0000256" key="1">
    <source>
        <dbReference type="ARBA" id="ARBA00004651"/>
    </source>
</evidence>
<dbReference type="PANTHER" id="PTHR42770">
    <property type="entry name" value="AMINO ACID TRANSPORTER-RELATED"/>
    <property type="match status" value="1"/>
</dbReference>
<feature type="transmembrane region" description="Helical" evidence="6">
    <location>
        <begin position="21"/>
        <end position="37"/>
    </location>
</feature>
<gene>
    <name evidence="7" type="ORF">FSB75_21185</name>
</gene>
<feature type="transmembrane region" description="Helical" evidence="6">
    <location>
        <begin position="388"/>
        <end position="406"/>
    </location>
</feature>
<feature type="transmembrane region" description="Helical" evidence="6">
    <location>
        <begin position="88"/>
        <end position="112"/>
    </location>
</feature>
<feature type="transmembrane region" description="Helical" evidence="6">
    <location>
        <begin position="412"/>
        <end position="430"/>
    </location>
</feature>
<evidence type="ECO:0000256" key="2">
    <source>
        <dbReference type="ARBA" id="ARBA00022475"/>
    </source>
</evidence>
<dbReference type="KEGG" id="fgg:FSB75_21185"/>
<dbReference type="EMBL" id="CP042433">
    <property type="protein sequence ID" value="QEC58313.1"/>
    <property type="molecule type" value="Genomic_DNA"/>
</dbReference>
<keyword evidence="8" id="KW-1185">Reference proteome</keyword>
<organism evidence="7 8">
    <name type="scientific">Flavisolibacter ginsenosidimutans</name>
    <dbReference type="NCBI Taxonomy" id="661481"/>
    <lineage>
        <taxon>Bacteria</taxon>
        <taxon>Pseudomonadati</taxon>
        <taxon>Bacteroidota</taxon>
        <taxon>Chitinophagia</taxon>
        <taxon>Chitinophagales</taxon>
        <taxon>Chitinophagaceae</taxon>
        <taxon>Flavisolibacter</taxon>
    </lineage>
</organism>
<feature type="transmembrane region" description="Helical" evidence="6">
    <location>
        <begin position="43"/>
        <end position="60"/>
    </location>
</feature>
<feature type="transmembrane region" description="Helical" evidence="6">
    <location>
        <begin position="233"/>
        <end position="255"/>
    </location>
</feature>
<evidence type="ECO:0000256" key="6">
    <source>
        <dbReference type="SAM" id="Phobius"/>
    </source>
</evidence>
<feature type="transmembrane region" description="Helical" evidence="6">
    <location>
        <begin position="356"/>
        <end position="376"/>
    </location>
</feature>
<dbReference type="InterPro" id="IPR050367">
    <property type="entry name" value="APC_superfamily"/>
</dbReference>
<keyword evidence="2" id="KW-1003">Cell membrane</keyword>
<dbReference type="OrthoDB" id="9810109at2"/>
<dbReference type="RefSeq" id="WP_146791541.1">
    <property type="nucleotide sequence ID" value="NZ_BAABIO010000003.1"/>
</dbReference>
<reference evidence="7 8" key="1">
    <citation type="journal article" date="2015" name="Int. J. Syst. Evol. Microbiol.">
        <title>Flavisolibacter ginsenosidimutans sp. nov., with ginsenoside-converting activity isolated from soil used for cultivating ginseng.</title>
        <authorList>
            <person name="Zhao Y."/>
            <person name="Liu Q."/>
            <person name="Kang M.S."/>
            <person name="Jin F."/>
            <person name="Yu H."/>
            <person name="Im W.T."/>
        </authorList>
    </citation>
    <scope>NUCLEOTIDE SEQUENCE [LARGE SCALE GENOMIC DNA]</scope>
    <source>
        <strain evidence="7 8">Gsoil 636</strain>
    </source>
</reference>
<dbReference type="Pfam" id="PF13520">
    <property type="entry name" value="AA_permease_2"/>
    <property type="match status" value="1"/>
</dbReference>
<protein>
    <submittedName>
        <fullName evidence="7">APC family permease</fullName>
    </submittedName>
</protein>
<dbReference type="AlphaFoldDB" id="A0A5B8UP07"/>
<accession>A0A5B8UP07</accession>
<dbReference type="InterPro" id="IPR002293">
    <property type="entry name" value="AA/rel_permease1"/>
</dbReference>
<keyword evidence="4 6" id="KW-1133">Transmembrane helix</keyword>